<dbReference type="EMBL" id="CP047652">
    <property type="protein sequence ID" value="QHI95474.1"/>
    <property type="molecule type" value="Genomic_DNA"/>
</dbReference>
<keyword evidence="2" id="KW-1185">Reference proteome</keyword>
<dbReference type="Proteomes" id="UP000463975">
    <property type="component" value="Chromosome"/>
</dbReference>
<evidence type="ECO:0000313" key="2">
    <source>
        <dbReference type="Proteomes" id="UP000463975"/>
    </source>
</evidence>
<sequence length="60" mass="6466">MTDLSLCEASGVIALLLDSMTTRPELDLGNEALYGLNVVLRAVKNTVDEADISETLQKSK</sequence>
<dbReference type="RefSeq" id="WP_160618551.1">
    <property type="nucleotide sequence ID" value="NZ_CP047652.1"/>
</dbReference>
<proteinExistence type="predicted"/>
<protein>
    <submittedName>
        <fullName evidence="1">Uncharacterized protein</fullName>
    </submittedName>
</protein>
<evidence type="ECO:0000313" key="1">
    <source>
        <dbReference type="EMBL" id="QHI95474.1"/>
    </source>
</evidence>
<gene>
    <name evidence="1" type="ORF">GT348_03620</name>
</gene>
<name>A0A6P1NG72_9PROT</name>
<accession>A0A6P1NG72</accession>
<dbReference type="AlphaFoldDB" id="A0A6P1NG72"/>
<dbReference type="KEGG" id="bomb:GT348_03620"/>
<reference evidence="1 2" key="1">
    <citation type="submission" date="2020-01" db="EMBL/GenBank/DDBJ databases">
        <title>Genome sequencing of strain KACC 21507.</title>
        <authorList>
            <person name="Heo J."/>
            <person name="Kim S.-J."/>
            <person name="Kim J.-S."/>
            <person name="Hong S.-B."/>
            <person name="Kwon S.-W."/>
        </authorList>
    </citation>
    <scope>NUCLEOTIDE SEQUENCE [LARGE SCALE GENOMIC DNA]</scope>
    <source>
        <strain evidence="1 2">KACC 21507</strain>
    </source>
</reference>
<organism evidence="1 2">
    <name type="scientific">Aristophania vespae</name>
    <dbReference type="NCBI Taxonomy" id="2697033"/>
    <lineage>
        <taxon>Bacteria</taxon>
        <taxon>Pseudomonadati</taxon>
        <taxon>Pseudomonadota</taxon>
        <taxon>Alphaproteobacteria</taxon>
        <taxon>Acetobacterales</taxon>
        <taxon>Acetobacteraceae</taxon>
        <taxon>Aristophania</taxon>
    </lineage>
</organism>